<reference evidence="2" key="1">
    <citation type="submission" date="2020-03" db="EMBL/GenBank/DDBJ databases">
        <title>The deep terrestrial virosphere.</title>
        <authorList>
            <person name="Holmfeldt K."/>
            <person name="Nilsson E."/>
            <person name="Simone D."/>
            <person name="Lopez-Fernandez M."/>
            <person name="Wu X."/>
            <person name="de Brujin I."/>
            <person name="Lundin D."/>
            <person name="Andersson A."/>
            <person name="Bertilsson S."/>
            <person name="Dopson M."/>
        </authorList>
    </citation>
    <scope>NUCLEOTIDE SEQUENCE</scope>
    <source>
        <strain evidence="2">TM448A01832</strain>
        <strain evidence="3">TM448B00512</strain>
    </source>
</reference>
<evidence type="ECO:0000256" key="1">
    <source>
        <dbReference type="SAM" id="Phobius"/>
    </source>
</evidence>
<accession>A0A6H1ZRP3</accession>
<protein>
    <recommendedName>
        <fullName evidence="4">Lipoprotein</fullName>
    </recommendedName>
</protein>
<dbReference type="AlphaFoldDB" id="A0A6H1ZRP3"/>
<dbReference type="PROSITE" id="PS51257">
    <property type="entry name" value="PROKAR_LIPOPROTEIN"/>
    <property type="match status" value="1"/>
</dbReference>
<keyword evidence="1" id="KW-1133">Transmembrane helix</keyword>
<keyword evidence="1" id="KW-0472">Membrane</keyword>
<evidence type="ECO:0008006" key="4">
    <source>
        <dbReference type="Google" id="ProtNLM"/>
    </source>
</evidence>
<evidence type="ECO:0000313" key="3">
    <source>
        <dbReference type="EMBL" id="QJH95738.1"/>
    </source>
</evidence>
<keyword evidence="1" id="KW-0812">Transmembrane</keyword>
<dbReference type="EMBL" id="MT144628">
    <property type="protein sequence ID" value="QJH95738.1"/>
    <property type="molecule type" value="Genomic_DNA"/>
</dbReference>
<gene>
    <name evidence="2" type="ORF">TM448A01832_0008</name>
    <name evidence="3" type="ORF">TM448B00512_0005</name>
</gene>
<organism evidence="2">
    <name type="scientific">viral metagenome</name>
    <dbReference type="NCBI Taxonomy" id="1070528"/>
    <lineage>
        <taxon>unclassified sequences</taxon>
        <taxon>metagenomes</taxon>
        <taxon>organismal metagenomes</taxon>
    </lineage>
</organism>
<feature type="transmembrane region" description="Helical" evidence="1">
    <location>
        <begin position="112"/>
        <end position="133"/>
    </location>
</feature>
<proteinExistence type="predicted"/>
<sequence length="134" mass="13964">MTRPAAILACLCLMASGCLSGARRGAGPSDLPRPWLVLEEACTLSPDGSQVCCHQAPFLAAAQGSVDTWTAATACRARLAECRAHGAVDESVCLTQRVELQARLDDPWRSPWLWAIIGVLAGGALVGGIVLGLP</sequence>
<name>A0A6H1ZRP3_9ZZZZ</name>
<evidence type="ECO:0000313" key="2">
    <source>
        <dbReference type="EMBL" id="QJA50606.1"/>
    </source>
</evidence>
<dbReference type="EMBL" id="MT144206">
    <property type="protein sequence ID" value="QJA50606.1"/>
    <property type="molecule type" value="Genomic_DNA"/>
</dbReference>